<dbReference type="InterPro" id="IPR013783">
    <property type="entry name" value="Ig-like_fold"/>
</dbReference>
<dbReference type="EMBL" id="VWLE01000097">
    <property type="protein sequence ID" value="KAA3952476.1"/>
    <property type="molecule type" value="Genomic_DNA"/>
</dbReference>
<evidence type="ECO:0000313" key="3">
    <source>
        <dbReference type="Proteomes" id="UP000323717"/>
    </source>
</evidence>
<evidence type="ECO:0000256" key="1">
    <source>
        <dbReference type="SAM" id="Phobius"/>
    </source>
</evidence>
<comment type="caution">
    <text evidence="2">The sequence shown here is derived from an EMBL/GenBank/DDBJ whole genome shotgun (WGS) entry which is preliminary data.</text>
</comment>
<gene>
    <name evidence="2" type="ORF">F3D71_09210</name>
</gene>
<dbReference type="Proteomes" id="UP000323717">
    <property type="component" value="Unassembled WGS sequence"/>
</dbReference>
<keyword evidence="1" id="KW-1133">Transmembrane helix</keyword>
<dbReference type="Gene3D" id="2.60.40.10">
    <property type="entry name" value="Immunoglobulins"/>
    <property type="match status" value="1"/>
</dbReference>
<dbReference type="PROSITE" id="PS51257">
    <property type="entry name" value="PROKAR_LIPOPROTEIN"/>
    <property type="match status" value="1"/>
</dbReference>
<evidence type="ECO:0000313" key="2">
    <source>
        <dbReference type="EMBL" id="KAA3952476.1"/>
    </source>
</evidence>
<proteinExistence type="predicted"/>
<feature type="transmembrane region" description="Helical" evidence="1">
    <location>
        <begin position="12"/>
        <end position="30"/>
    </location>
</feature>
<dbReference type="AlphaFoldDB" id="A0A5M5C4A4"/>
<sequence length="482" mass="52635">MRIFIHPNPLRYFLLSVTIAIVTFGLIFSSCTDYEQESVPVPDRTAVIYLNFKTGASSKPAAEMDTSQSAETRAPMLHAIDENGINTVDVLSFKVDPADPTNIKKGTFFYRAQGTYNAGTQTVRVQLLGASEHQTLVILANVREQVNTLAAALGEQKEMVMSRLLLPVTSDGMPDLTNGMPMWGELPDQAINETYAQSSITAPTVTMIRSLVKITYKEHIPQLLSPDGGNLWYNGIKFLVYNHRSKGCITPNNFQVIPLSVSTPTIPIGATGIQGVHHTLLDHSALTGSGGEESFYMFEADNSKVNSGSALDATCLVVQFLGGPASGWHRLDFRDYMQPPGSGFMDLLRGYHYVIEPKEWDGSMGAATPEEALKGKYTLKCKIVPWNEVQGEVKVDGNKRLKVDKRIFSFPGDPNVTGETGGTQTLTLSTENTGGWRIDGKPDWVTLSQNSGTDGTPATVTLTVGVEPRTYRPYGSNESRGR</sequence>
<protein>
    <submittedName>
        <fullName evidence="2">BACON domain-containing protein</fullName>
    </submittedName>
</protein>
<keyword evidence="1" id="KW-0472">Membrane</keyword>
<dbReference type="RefSeq" id="WP_149968053.1">
    <property type="nucleotide sequence ID" value="NZ_JADNAE010000022.1"/>
</dbReference>
<name>A0A5M5C4A4_BACOV</name>
<organism evidence="2 3">
    <name type="scientific">Bacteroides ovatus</name>
    <dbReference type="NCBI Taxonomy" id="28116"/>
    <lineage>
        <taxon>Bacteria</taxon>
        <taxon>Pseudomonadati</taxon>
        <taxon>Bacteroidota</taxon>
        <taxon>Bacteroidia</taxon>
        <taxon>Bacteroidales</taxon>
        <taxon>Bacteroidaceae</taxon>
        <taxon>Bacteroides</taxon>
    </lineage>
</organism>
<keyword evidence="1" id="KW-0812">Transmembrane</keyword>
<reference evidence="2 3" key="1">
    <citation type="journal article" date="2019" name="Nat. Med.">
        <title>A library of human gut bacterial isolates paired with longitudinal multiomics data enables mechanistic microbiome research.</title>
        <authorList>
            <person name="Poyet M."/>
            <person name="Groussin M."/>
            <person name="Gibbons S.M."/>
            <person name="Avila-Pacheco J."/>
            <person name="Jiang X."/>
            <person name="Kearney S.M."/>
            <person name="Perrotta A.R."/>
            <person name="Berdy B."/>
            <person name="Zhao S."/>
            <person name="Lieberman T.D."/>
            <person name="Swanson P.K."/>
            <person name="Smith M."/>
            <person name="Roesemann S."/>
            <person name="Alexander J.E."/>
            <person name="Rich S.A."/>
            <person name="Livny J."/>
            <person name="Vlamakis H."/>
            <person name="Clish C."/>
            <person name="Bullock K."/>
            <person name="Deik A."/>
            <person name="Scott J."/>
            <person name="Pierce K.A."/>
            <person name="Xavier R.J."/>
            <person name="Alm E.J."/>
        </authorList>
    </citation>
    <scope>NUCLEOTIDE SEQUENCE [LARGE SCALE GENOMIC DNA]</scope>
    <source>
        <strain evidence="2 3">BIOML-A163</strain>
    </source>
</reference>
<accession>A0A5M5C4A4</accession>